<feature type="chain" id="PRO_5035609412" description="Vitellogenin domain-containing protein" evidence="3">
    <location>
        <begin position="22"/>
        <end position="167"/>
    </location>
</feature>
<protein>
    <recommendedName>
        <fullName evidence="4">Vitellogenin domain-containing protein</fullName>
    </recommendedName>
</protein>
<dbReference type="GO" id="GO:0005319">
    <property type="term" value="F:lipid transporter activity"/>
    <property type="evidence" value="ECO:0007669"/>
    <property type="project" value="InterPro"/>
</dbReference>
<keyword evidence="7" id="KW-1185">Reference proteome</keyword>
<dbReference type="InterPro" id="IPR050733">
    <property type="entry name" value="Vitellogenin/Apolipophorin"/>
</dbReference>
<evidence type="ECO:0000256" key="3">
    <source>
        <dbReference type="SAM" id="SignalP"/>
    </source>
</evidence>
<evidence type="ECO:0000256" key="1">
    <source>
        <dbReference type="ARBA" id="ARBA00022729"/>
    </source>
</evidence>
<dbReference type="InterPro" id="IPR015816">
    <property type="entry name" value="Vitellinogen_b-sht_N"/>
</dbReference>
<feature type="signal peptide" evidence="3">
    <location>
        <begin position="1"/>
        <end position="21"/>
    </location>
</feature>
<dbReference type="InterPro" id="IPR001747">
    <property type="entry name" value="Vitellogenin_N"/>
</dbReference>
<dbReference type="Proteomes" id="UP000663870">
    <property type="component" value="Unassembled WGS sequence"/>
</dbReference>
<evidence type="ECO:0000313" key="6">
    <source>
        <dbReference type="EMBL" id="CAF1674493.1"/>
    </source>
</evidence>
<evidence type="ECO:0000313" key="5">
    <source>
        <dbReference type="EMBL" id="CAF1554179.1"/>
    </source>
</evidence>
<dbReference type="Proteomes" id="UP000663854">
    <property type="component" value="Unassembled WGS sequence"/>
</dbReference>
<name>A0A816GKF9_9BILA</name>
<feature type="domain" description="Vitellogenin" evidence="4">
    <location>
        <begin position="47"/>
        <end position="152"/>
    </location>
</feature>
<dbReference type="Gene3D" id="2.30.230.10">
    <property type="entry name" value="Lipovitellin, beta-sheet shell regions, chain A"/>
    <property type="match status" value="1"/>
</dbReference>
<proteinExistence type="predicted"/>
<dbReference type="EMBL" id="CAJNOL010016216">
    <property type="protein sequence ID" value="CAF1674493.1"/>
    <property type="molecule type" value="Genomic_DNA"/>
</dbReference>
<organism evidence="6 7">
    <name type="scientific">Rotaria sordida</name>
    <dbReference type="NCBI Taxonomy" id="392033"/>
    <lineage>
        <taxon>Eukaryota</taxon>
        <taxon>Metazoa</taxon>
        <taxon>Spiralia</taxon>
        <taxon>Gnathifera</taxon>
        <taxon>Rotifera</taxon>
        <taxon>Eurotatoria</taxon>
        <taxon>Bdelloidea</taxon>
        <taxon>Philodinida</taxon>
        <taxon>Philodinidae</taxon>
        <taxon>Rotaria</taxon>
    </lineage>
</organism>
<evidence type="ECO:0000256" key="2">
    <source>
        <dbReference type="ARBA" id="ARBA00022761"/>
    </source>
</evidence>
<dbReference type="Pfam" id="PF01347">
    <property type="entry name" value="Vitellogenin_N"/>
    <property type="match status" value="1"/>
</dbReference>
<sequence length="167" mass="18333">MAASLNLYYCLIVLLVYRASTAPLSPNNPDPICSSAQLVAPGQGSLVYKYTTEVKLSVVNGQYDLKNEITADVHIKSLGDCNYALQLRNVKISETQDENEKPVTSPAQKELENMVVRFRWVDGFLIAMEADASATVDHVNFIKGILSALQVYSPVHNDGENIVSISQ</sequence>
<gene>
    <name evidence="6" type="ORF">JXQ802_LOCUS58148</name>
    <name evidence="5" type="ORF">PYM288_LOCUS41530</name>
</gene>
<dbReference type="AlphaFoldDB" id="A0A816GKF9"/>
<accession>A0A816GKF9</accession>
<feature type="non-terminal residue" evidence="6">
    <location>
        <position position="167"/>
    </location>
</feature>
<reference evidence="6" key="1">
    <citation type="submission" date="2021-02" db="EMBL/GenBank/DDBJ databases">
        <authorList>
            <person name="Nowell W R."/>
        </authorList>
    </citation>
    <scope>NUCLEOTIDE SEQUENCE</scope>
</reference>
<keyword evidence="2" id="KW-0758">Storage protein</keyword>
<evidence type="ECO:0000313" key="7">
    <source>
        <dbReference type="Proteomes" id="UP000663870"/>
    </source>
</evidence>
<dbReference type="SUPFAM" id="SSF56968">
    <property type="entry name" value="Lipovitellin-phosvitin complex, beta-sheet shell regions"/>
    <property type="match status" value="1"/>
</dbReference>
<dbReference type="PANTHER" id="PTHR23345">
    <property type="entry name" value="VITELLOGENIN-RELATED"/>
    <property type="match status" value="1"/>
</dbReference>
<dbReference type="InterPro" id="IPR015819">
    <property type="entry name" value="Lipid_transp_b-sht_shell"/>
</dbReference>
<dbReference type="PANTHER" id="PTHR23345:SF15">
    <property type="entry name" value="VITELLOGENIN 1-RELATED"/>
    <property type="match status" value="1"/>
</dbReference>
<comment type="caution">
    <text evidence="6">The sequence shown here is derived from an EMBL/GenBank/DDBJ whole genome shotgun (WGS) entry which is preliminary data.</text>
</comment>
<evidence type="ECO:0000259" key="4">
    <source>
        <dbReference type="Pfam" id="PF01347"/>
    </source>
</evidence>
<keyword evidence="1 3" id="KW-0732">Signal</keyword>
<dbReference type="EMBL" id="CAJNOH010014314">
    <property type="protein sequence ID" value="CAF1554179.1"/>
    <property type="molecule type" value="Genomic_DNA"/>
</dbReference>